<dbReference type="Gramene" id="TraesWEE_scaffold_035116_01G000200.1">
    <property type="protein sequence ID" value="TraesWEE_scaffold_035116_01G000200.1"/>
    <property type="gene ID" value="TraesWEE_scaffold_035116_01G000200"/>
</dbReference>
<evidence type="ECO:0000313" key="4">
    <source>
        <dbReference type="Proteomes" id="UP000019116"/>
    </source>
</evidence>
<dbReference type="Gramene" id="TraesLDM7D03G04302230.1">
    <property type="protein sequence ID" value="TraesLDM7D03G04302230.1"/>
    <property type="gene ID" value="TraesLDM7D03G04302230"/>
</dbReference>
<reference evidence="3" key="1">
    <citation type="submission" date="2018-08" db="EMBL/GenBank/DDBJ databases">
        <authorList>
            <person name="Rossello M."/>
        </authorList>
    </citation>
    <scope>NUCLEOTIDE SEQUENCE [LARGE SCALE GENOMIC DNA]</scope>
    <source>
        <strain evidence="3">cv. Chinese Spring</strain>
    </source>
</reference>
<dbReference type="Pfam" id="PF12274">
    <property type="entry name" value="DUF3615"/>
    <property type="match status" value="1"/>
</dbReference>
<feature type="domain" description="PIR2-like helical" evidence="2">
    <location>
        <begin position="45"/>
        <end position="166"/>
    </location>
</feature>
<dbReference type="Gramene" id="TraesCS7D02G074300.1">
    <property type="protein sequence ID" value="TraesCS7D02G074300.1"/>
    <property type="gene ID" value="TraesCS7D02G074300"/>
</dbReference>
<evidence type="ECO:0000313" key="3">
    <source>
        <dbReference type="EnsemblPlants" id="TraesCS7D02G074300.1"/>
    </source>
</evidence>
<dbReference type="Gramene" id="TraesLAC7D03G04242850.1">
    <property type="protein sequence ID" value="TraesLAC7D03G04242850.1"/>
    <property type="gene ID" value="TraesLAC7D03G04242850"/>
</dbReference>
<dbReference type="Gramene" id="TraesMAC7D03G04288310.1">
    <property type="protein sequence ID" value="TraesMAC7D03G04288310.1"/>
    <property type="gene ID" value="TraesMAC7D03G04288310"/>
</dbReference>
<dbReference type="PANTHER" id="PTHR33120:SF54">
    <property type="entry name" value="PIR2-LIKE HELICAL DOMAIN-CONTAINING PROTEIN"/>
    <property type="match status" value="1"/>
</dbReference>
<dbReference type="OMA" id="KMLMVAP"/>
<dbReference type="Gramene" id="TraesARI7D03G04371290.1">
    <property type="protein sequence ID" value="TraesARI7D03G04371290.1"/>
    <property type="gene ID" value="TraesARI7D03G04371290"/>
</dbReference>
<dbReference type="OrthoDB" id="607685at2759"/>
<proteinExistence type="predicted"/>
<dbReference type="Gramene" id="TraesJAG7D03G04279270.1">
    <property type="protein sequence ID" value="TraesJAG7D03G04279270.1"/>
    <property type="gene ID" value="TraesJAG7D03G04279270"/>
</dbReference>
<dbReference type="Gramene" id="TraesSTA7D03G04289800.1">
    <property type="protein sequence ID" value="TraesSTA7D03G04289800.1"/>
    <property type="gene ID" value="TraesSTA7D03G04289800"/>
</dbReference>
<dbReference type="Gramene" id="TraesCS7D03G0170800.1">
    <property type="protein sequence ID" value="TraesCS7D03G0170800.1.CDS"/>
    <property type="gene ID" value="TraesCS7D03G0170800"/>
</dbReference>
<dbReference type="Proteomes" id="UP000019116">
    <property type="component" value="Chromosome 7D"/>
</dbReference>
<dbReference type="Gramene" id="TraesNOR7D03G04344500.1">
    <property type="protein sequence ID" value="TraesNOR7D03G04344500.1"/>
    <property type="gene ID" value="TraesNOR7D03G04344500"/>
</dbReference>
<dbReference type="InterPro" id="IPR046527">
    <property type="entry name" value="PIR2-like_helical"/>
</dbReference>
<keyword evidence="4" id="KW-1185">Reference proteome</keyword>
<feature type="domain" description="DUF3615" evidence="1">
    <location>
        <begin position="577"/>
        <end position="672"/>
    </location>
</feature>
<dbReference type="Pfam" id="PF20235">
    <property type="entry name" value="PIR2-like_helical"/>
    <property type="match status" value="2"/>
</dbReference>
<dbReference type="Gramene" id="TraesPARA_EIv1.0_2521090.1">
    <property type="protein sequence ID" value="TraesPARA_EIv1.0_2521090.1.CDS"/>
    <property type="gene ID" value="TraesPARA_EIv1.0_2521090"/>
</dbReference>
<dbReference type="AlphaFoldDB" id="A0A3B6TJS7"/>
<evidence type="ECO:0000259" key="1">
    <source>
        <dbReference type="Pfam" id="PF12274"/>
    </source>
</evidence>
<protein>
    <submittedName>
        <fullName evidence="3">Uncharacterized protein</fullName>
    </submittedName>
</protein>
<evidence type="ECO:0000259" key="2">
    <source>
        <dbReference type="Pfam" id="PF20235"/>
    </source>
</evidence>
<reference evidence="3" key="2">
    <citation type="submission" date="2018-10" db="UniProtKB">
        <authorList>
            <consortium name="EnsemblPlants"/>
        </authorList>
    </citation>
    <scope>IDENTIFICATION</scope>
</reference>
<feature type="domain" description="PIR2-like helical" evidence="2">
    <location>
        <begin position="346"/>
        <end position="458"/>
    </location>
</feature>
<accession>A0A3B6TJS7</accession>
<dbReference type="EnsemblPlants" id="TraesCS7D02G074300.1">
    <property type="protein sequence ID" value="TraesCS7D02G074300.1"/>
    <property type="gene ID" value="TraesCS7D02G074300"/>
</dbReference>
<name>A0A3B6TJS7_WHEAT</name>
<dbReference type="PANTHER" id="PTHR33120">
    <property type="entry name" value="EXPRESSED PROTEIN-RELATED"/>
    <property type="match status" value="1"/>
</dbReference>
<sequence>MASGSTSSGSGRRGLVSCAHSLNCRAEDAPLPLYPDLEKAVYELIVGFYDQAFDRLPCDRIPGLRDLLTTAGTCLGLLDPVSNIILNTLALLPEGAAAAASTAPPATKKSKRLVRKAWAWHDIANRSYNSLLGFLMAYFGCLCTKEQVARYIYWAGANLSLAVMLVEYDLYYRVEDTLDPESGRTQATLEWAATIAGHPSPTVLTKLMSSQLKDDDFHLLEKQLFSAADTPLKADDVGEIDSILRMMMSPPCVASVSHTTKGLVVHVRQNLDTVWSTTPSATEDTRTTSTALCWDGKPISSLQCGLPDKLERCLERAGGLEQYLKNLCSSDACDYLQTLKMHLHGMIHMYCVKVLKLLPKPSGSLMRAFLMAGHCYGSMDPVSNIIVNSIWYNSHGCPLPESERSKIEQYNDILDPLSLLRTQVHSLKGLVELAKFAIPQFSTEGCALGLLCSARCDVFDRFPSSAETFKEKNLFHEVAKAAGHPLPLQLGELHKMLMVAPEGEALLSLTSEAQSQCSVLRIEDMTNHISRMWRGWVAAKTGGVVQAPKLFPKSLMFVSSMRSKYEERRSWFRSKIEQVLKDYTTQHFWEQQYKLDIICGVEAINQGRPPLGEMCYRVNFTATSHLERERRLFFAEFLFSGGPRPETCCPLPYDYAGRCYYGEQTARKIVYPDDAKYIPHDITHPGTRRVDDMLEMDVVHFSSEMDVELTEKLNKMHAN</sequence>
<dbReference type="InterPro" id="IPR022059">
    <property type="entry name" value="DUF3615"/>
</dbReference>
<dbReference type="Gramene" id="TraesCLE_scaffold_192128_01G000200.1">
    <property type="protein sequence ID" value="TraesCLE_scaffold_192128_01G000200.1"/>
    <property type="gene ID" value="TraesCLE_scaffold_192128_01G000200"/>
</dbReference>
<organism evidence="3">
    <name type="scientific">Triticum aestivum</name>
    <name type="common">Wheat</name>
    <dbReference type="NCBI Taxonomy" id="4565"/>
    <lineage>
        <taxon>Eukaryota</taxon>
        <taxon>Viridiplantae</taxon>
        <taxon>Streptophyta</taxon>
        <taxon>Embryophyta</taxon>
        <taxon>Tracheophyta</taxon>
        <taxon>Spermatophyta</taxon>
        <taxon>Magnoliopsida</taxon>
        <taxon>Liliopsida</taxon>
        <taxon>Poales</taxon>
        <taxon>Poaceae</taxon>
        <taxon>BOP clade</taxon>
        <taxon>Pooideae</taxon>
        <taxon>Triticodae</taxon>
        <taxon>Triticeae</taxon>
        <taxon>Triticinae</taxon>
        <taxon>Triticum</taxon>
    </lineage>
</organism>
<dbReference type="Gramene" id="TraesCAD_scaffold_106548_01G000100.1">
    <property type="protein sequence ID" value="TraesCAD_scaffold_106548_01G000100.1"/>
    <property type="gene ID" value="TraesCAD_scaffold_106548_01G000100"/>
</dbReference>
<dbReference type="Gramene" id="TraesROB_scaffold_114434_01G000100.1">
    <property type="protein sequence ID" value="TraesROB_scaffold_114434_01G000100.1"/>
    <property type="gene ID" value="TraesROB_scaffold_114434_01G000100"/>
</dbReference>
<dbReference type="Gramene" id="TraesJUL7D03G04339560.1">
    <property type="protein sequence ID" value="TraesJUL7D03G04339560.1"/>
    <property type="gene ID" value="TraesJUL7D03G04339560"/>
</dbReference>
<dbReference type="Gramene" id="TraesSYM7D03G04348640.1">
    <property type="protein sequence ID" value="TraesSYM7D03G04348640.1"/>
    <property type="gene ID" value="TraesSYM7D03G04348640"/>
</dbReference>